<evidence type="ECO:0000313" key="1">
    <source>
        <dbReference type="EMBL" id="BCX46406.1"/>
    </source>
</evidence>
<dbReference type="RefSeq" id="WP_338687981.1">
    <property type="nucleotide sequence ID" value="NZ_AP024702.1"/>
</dbReference>
<gene>
    <name evidence="1" type="ORF">HAHE_03140</name>
</gene>
<organism evidence="1 2">
    <name type="scientific">Haloferula helveola</name>
    <dbReference type="NCBI Taxonomy" id="490095"/>
    <lineage>
        <taxon>Bacteria</taxon>
        <taxon>Pseudomonadati</taxon>
        <taxon>Verrucomicrobiota</taxon>
        <taxon>Verrucomicrobiia</taxon>
        <taxon>Verrucomicrobiales</taxon>
        <taxon>Verrucomicrobiaceae</taxon>
        <taxon>Haloferula</taxon>
    </lineage>
</organism>
<dbReference type="Proteomes" id="UP001374893">
    <property type="component" value="Chromosome"/>
</dbReference>
<sequence length="102" mass="11229">MNDDPILPRPVPMSDGLLRKWLGAGGADKLRDAGELQSGPQPMVEAVENAIRQQYPDGNFPPAEELLDLERLTPEEEEGFRIGVRALEGYMAGLRDGRLKAD</sequence>
<proteinExistence type="predicted"/>
<evidence type="ECO:0000313" key="2">
    <source>
        <dbReference type="Proteomes" id="UP001374893"/>
    </source>
</evidence>
<accession>A0ABM7RFC4</accession>
<dbReference type="EMBL" id="AP024702">
    <property type="protein sequence ID" value="BCX46406.1"/>
    <property type="molecule type" value="Genomic_DNA"/>
</dbReference>
<name>A0ABM7RFC4_9BACT</name>
<keyword evidence="2" id="KW-1185">Reference proteome</keyword>
<protein>
    <submittedName>
        <fullName evidence="1">Uncharacterized protein</fullName>
    </submittedName>
</protein>
<reference evidence="1 2" key="1">
    <citation type="submission" date="2021-06" db="EMBL/GenBank/DDBJ databases">
        <title>Complete genome of Haloferula helveola possessing various polysaccharide degrading enzymes.</title>
        <authorList>
            <person name="Takami H."/>
            <person name="Huang C."/>
            <person name="Hamasaki K."/>
        </authorList>
    </citation>
    <scope>NUCLEOTIDE SEQUENCE [LARGE SCALE GENOMIC DNA]</scope>
    <source>
        <strain evidence="1 2">CN-1</strain>
    </source>
</reference>